<dbReference type="InterPro" id="IPR011344">
    <property type="entry name" value="ssDNA-bd"/>
</dbReference>
<evidence type="ECO:0000313" key="6">
    <source>
        <dbReference type="Proteomes" id="UP000199021"/>
    </source>
</evidence>
<comment type="caution">
    <text evidence="2">Lacks conserved residue(s) required for the propagation of feature annotation.</text>
</comment>
<dbReference type="NCBIfam" id="TIGR00621">
    <property type="entry name" value="ssb"/>
    <property type="match status" value="1"/>
</dbReference>
<evidence type="ECO:0000313" key="5">
    <source>
        <dbReference type="EMBL" id="SEQ85066.1"/>
    </source>
</evidence>
<dbReference type="InterPro" id="IPR000424">
    <property type="entry name" value="Primosome_PriB/ssb"/>
</dbReference>
<dbReference type="GO" id="GO:0009295">
    <property type="term" value="C:nucleoid"/>
    <property type="evidence" value="ECO:0007669"/>
    <property type="project" value="TreeGrafter"/>
</dbReference>
<keyword evidence="1 2" id="KW-0238">DNA-binding</keyword>
<dbReference type="GO" id="GO:0003697">
    <property type="term" value="F:single-stranded DNA binding"/>
    <property type="evidence" value="ECO:0007669"/>
    <property type="project" value="UniProtKB-UniRule"/>
</dbReference>
<dbReference type="Pfam" id="PF00436">
    <property type="entry name" value="SSB"/>
    <property type="match status" value="1"/>
</dbReference>
<dbReference type="GO" id="GO:0006260">
    <property type="term" value="P:DNA replication"/>
    <property type="evidence" value="ECO:0007669"/>
    <property type="project" value="InterPro"/>
</dbReference>
<gene>
    <name evidence="5" type="ORF">SAMN05444359_11721</name>
</gene>
<dbReference type="CDD" id="cd04496">
    <property type="entry name" value="SSB_OBF"/>
    <property type="match status" value="1"/>
</dbReference>
<dbReference type="STRING" id="478744.SAMN05444359_11721"/>
<dbReference type="PANTHER" id="PTHR10302:SF0">
    <property type="entry name" value="SINGLE-STRANDED DNA-BINDING PROTEIN, MITOCHONDRIAL"/>
    <property type="match status" value="1"/>
</dbReference>
<dbReference type="SUPFAM" id="SSF50249">
    <property type="entry name" value="Nucleic acid-binding proteins"/>
    <property type="match status" value="1"/>
</dbReference>
<dbReference type="Gene3D" id="2.40.50.140">
    <property type="entry name" value="Nucleic acid-binding proteins"/>
    <property type="match status" value="1"/>
</dbReference>
<evidence type="ECO:0000256" key="4">
    <source>
        <dbReference type="SAM" id="MobiDB-lite"/>
    </source>
</evidence>
<dbReference type="AlphaFoldDB" id="A0A1H9JE06"/>
<sequence>MNTSNFINLIGRLGESPRTKTLPSGTIVTEFSLATKNFYKDRDGNRQEQTDWHRVKAFGKLAEIFDKYLERGGQVSIVGSMRYSKWVDKYDQTRTSAEVIAESFSFIGSAKPRESDAGNTSLVAEPTPRQNPEPAAALVEPVMTGADDGLPF</sequence>
<dbReference type="OrthoDB" id="9809878at2"/>
<evidence type="ECO:0000256" key="2">
    <source>
        <dbReference type="HAMAP-Rule" id="MF_00984"/>
    </source>
</evidence>
<comment type="subunit">
    <text evidence="2">Homotetramer.</text>
</comment>
<dbReference type="InterPro" id="IPR012340">
    <property type="entry name" value="NA-bd_OB-fold"/>
</dbReference>
<organism evidence="5 6">
    <name type="scientific">Neolewinella agarilytica</name>
    <dbReference type="NCBI Taxonomy" id="478744"/>
    <lineage>
        <taxon>Bacteria</taxon>
        <taxon>Pseudomonadati</taxon>
        <taxon>Bacteroidota</taxon>
        <taxon>Saprospiria</taxon>
        <taxon>Saprospirales</taxon>
        <taxon>Lewinellaceae</taxon>
        <taxon>Neolewinella</taxon>
    </lineage>
</organism>
<dbReference type="PROSITE" id="PS50935">
    <property type="entry name" value="SSB"/>
    <property type="match status" value="1"/>
</dbReference>
<dbReference type="PIRSF" id="PIRSF002070">
    <property type="entry name" value="SSB"/>
    <property type="match status" value="1"/>
</dbReference>
<dbReference type="InParanoid" id="A0A1H9JE06"/>
<evidence type="ECO:0000256" key="1">
    <source>
        <dbReference type="ARBA" id="ARBA00023125"/>
    </source>
</evidence>
<dbReference type="PANTHER" id="PTHR10302">
    <property type="entry name" value="SINGLE-STRANDED DNA-BINDING PROTEIN"/>
    <property type="match status" value="1"/>
</dbReference>
<reference evidence="6" key="1">
    <citation type="submission" date="2016-10" db="EMBL/GenBank/DDBJ databases">
        <authorList>
            <person name="Varghese N."/>
            <person name="Submissions S."/>
        </authorList>
    </citation>
    <scope>NUCLEOTIDE SEQUENCE [LARGE SCALE GENOMIC DNA]</scope>
    <source>
        <strain evidence="6">DSM 24740</strain>
    </source>
</reference>
<dbReference type="RefSeq" id="WP_090170015.1">
    <property type="nucleotide sequence ID" value="NZ_FOFB01000017.1"/>
</dbReference>
<proteinExistence type="inferred from homology"/>
<dbReference type="Proteomes" id="UP000199021">
    <property type="component" value="Unassembled WGS sequence"/>
</dbReference>
<name>A0A1H9JE06_9BACT</name>
<evidence type="ECO:0000256" key="3">
    <source>
        <dbReference type="PIRNR" id="PIRNR002070"/>
    </source>
</evidence>
<accession>A0A1H9JE06</accession>
<protein>
    <recommendedName>
        <fullName evidence="2 3">Single-stranded DNA-binding protein</fullName>
        <shortName evidence="2">SSB</shortName>
    </recommendedName>
</protein>
<keyword evidence="6" id="KW-1185">Reference proteome</keyword>
<dbReference type="HAMAP" id="MF_00984">
    <property type="entry name" value="SSB"/>
    <property type="match status" value="1"/>
</dbReference>
<dbReference type="FunCoup" id="A0A1H9JE06">
    <property type="interactions" value="436"/>
</dbReference>
<feature type="region of interest" description="Disordered" evidence="4">
    <location>
        <begin position="110"/>
        <end position="152"/>
    </location>
</feature>
<dbReference type="EMBL" id="FOFB01000017">
    <property type="protein sequence ID" value="SEQ85066.1"/>
    <property type="molecule type" value="Genomic_DNA"/>
</dbReference>